<evidence type="ECO:0008006" key="3">
    <source>
        <dbReference type="Google" id="ProtNLM"/>
    </source>
</evidence>
<proteinExistence type="predicted"/>
<evidence type="ECO:0000313" key="1">
    <source>
        <dbReference type="EMBL" id="KAA1152236.1"/>
    </source>
</evidence>
<reference evidence="1 2" key="1">
    <citation type="submission" date="2019-01" db="EMBL/GenBank/DDBJ databases">
        <title>Genome sequences of marine Pseudoalteromonas species.</title>
        <authorList>
            <person name="Boraston A.B."/>
            <person name="Hehemann J.-H."/>
            <person name="Vickers C.J."/>
            <person name="Salama-Alber O."/>
            <person name="Abe K."/>
            <person name="Hettle A.J."/>
        </authorList>
    </citation>
    <scope>NUCLEOTIDE SEQUENCE [LARGE SCALE GENOMIC DNA]</scope>
    <source>
        <strain evidence="1 2">PS47</strain>
    </source>
</reference>
<accession>A0ABQ6RFF0</accession>
<keyword evidence="2" id="KW-1185">Reference proteome</keyword>
<organism evidence="1 2">
    <name type="scientific">Pseudoalteromonas fuliginea</name>
    <dbReference type="NCBI Taxonomy" id="1872678"/>
    <lineage>
        <taxon>Bacteria</taxon>
        <taxon>Pseudomonadati</taxon>
        <taxon>Pseudomonadota</taxon>
        <taxon>Gammaproteobacteria</taxon>
        <taxon>Alteromonadales</taxon>
        <taxon>Pseudoalteromonadaceae</taxon>
        <taxon>Pseudoalteromonas</taxon>
    </lineage>
</organism>
<protein>
    <recommendedName>
        <fullName evidence="3">Transposase</fullName>
    </recommendedName>
</protein>
<comment type="caution">
    <text evidence="1">The sequence shown here is derived from an EMBL/GenBank/DDBJ whole genome shotgun (WGS) entry which is preliminary data.</text>
</comment>
<sequence>MIVNPEVLMQSCLIMISKIRMQLAFDGFDTGSSSLTYNKWIRLLKNRNDFMAFRKIKNHSI</sequence>
<dbReference type="Proteomes" id="UP000322915">
    <property type="component" value="Unassembled WGS sequence"/>
</dbReference>
<gene>
    <name evidence="1" type="ORF">EU509_15715</name>
</gene>
<dbReference type="EMBL" id="SEUJ01000075">
    <property type="protein sequence ID" value="KAA1152236.1"/>
    <property type="molecule type" value="Genomic_DNA"/>
</dbReference>
<name>A0ABQ6RFF0_9GAMM</name>
<evidence type="ECO:0000313" key="2">
    <source>
        <dbReference type="Proteomes" id="UP000322915"/>
    </source>
</evidence>